<feature type="compositionally biased region" description="Basic residues" evidence="4">
    <location>
        <begin position="127"/>
        <end position="137"/>
    </location>
</feature>
<evidence type="ECO:0000256" key="4">
    <source>
        <dbReference type="SAM" id="MobiDB-lite"/>
    </source>
</evidence>
<dbReference type="Proteomes" id="UP000305067">
    <property type="component" value="Unassembled WGS sequence"/>
</dbReference>
<evidence type="ECO:0000256" key="1">
    <source>
        <dbReference type="ARBA" id="ARBA00022763"/>
    </source>
</evidence>
<keyword evidence="2" id="KW-0378">Hydrolase</keyword>
<evidence type="ECO:0000313" key="6">
    <source>
        <dbReference type="EMBL" id="TFL04302.1"/>
    </source>
</evidence>
<keyword evidence="7" id="KW-1185">Reference proteome</keyword>
<feature type="region of interest" description="Disordered" evidence="4">
    <location>
        <begin position="42"/>
        <end position="141"/>
    </location>
</feature>
<keyword evidence="3" id="KW-0234">DNA repair</keyword>
<proteinExistence type="predicted"/>
<dbReference type="Pfam" id="PF03167">
    <property type="entry name" value="UDG"/>
    <property type="match status" value="1"/>
</dbReference>
<evidence type="ECO:0000256" key="3">
    <source>
        <dbReference type="ARBA" id="ARBA00023204"/>
    </source>
</evidence>
<feature type="compositionally biased region" description="Low complexity" evidence="4">
    <location>
        <begin position="100"/>
        <end position="126"/>
    </location>
</feature>
<feature type="compositionally biased region" description="Low complexity" evidence="4">
    <location>
        <begin position="79"/>
        <end position="89"/>
    </location>
</feature>
<dbReference type="GO" id="GO:0006285">
    <property type="term" value="P:base-excision repair, AP site formation"/>
    <property type="evidence" value="ECO:0007669"/>
    <property type="project" value="InterPro"/>
</dbReference>
<sequence length="397" mass="44110">MSDDAQNLVNQTYTSPEDPIQDDSPERLSAFSSLLEKYRYTGGRSNAAKAQSPSKNMSFLKEGRTPTAGRSTTSDIDLRSLAPRQSPRSSPRKRARADGDASSSAKDTQLASNSTATSAPSSPTASSRKRQKIRQKRGYAPPETYEHLRVLQDYLQPNLDVVFCGINPGYRSAEMGHHFGHATNHFWRCLHLGGFTERQLSPTEDHTLPDIYNLGITNLTDRPSKEAAELSTTEQKASIGPFLLKIARHRPRVVCFVGMNIWDLVKDYIQDVLPLPDTPSPSSSPTESSTKVKPISESQRRRKFKAEIAERCGKSKPGLKPFKLVYDEGEDGQESSSPRQTLFWSLPSTSARVVNFQLVDKAALSKEAKEFVGRLNEPETAREVNTFYALRASSVIM</sequence>
<dbReference type="GO" id="GO:0004844">
    <property type="term" value="F:uracil DNA N-glycosylase activity"/>
    <property type="evidence" value="ECO:0007669"/>
    <property type="project" value="TreeGrafter"/>
</dbReference>
<feature type="region of interest" description="Disordered" evidence="4">
    <location>
        <begin position="276"/>
        <end position="302"/>
    </location>
</feature>
<dbReference type="PANTHER" id="PTHR12159">
    <property type="entry name" value="G/T AND G/U MISMATCH-SPECIFIC DNA GLYCOSYLASE"/>
    <property type="match status" value="1"/>
</dbReference>
<name>A0A5C3QR25_9AGAR</name>
<dbReference type="EMBL" id="ML178818">
    <property type="protein sequence ID" value="TFL04302.1"/>
    <property type="molecule type" value="Genomic_DNA"/>
</dbReference>
<accession>A0A5C3QR25</accession>
<dbReference type="Gene3D" id="3.40.470.10">
    <property type="entry name" value="Uracil-DNA glycosylase-like domain"/>
    <property type="match status" value="1"/>
</dbReference>
<protein>
    <submittedName>
        <fullName evidence="6">Uracil-DNA glycosylase-like protein</fullName>
    </submittedName>
</protein>
<reference evidence="6 7" key="1">
    <citation type="journal article" date="2019" name="Nat. Ecol. Evol.">
        <title>Megaphylogeny resolves global patterns of mushroom evolution.</title>
        <authorList>
            <person name="Varga T."/>
            <person name="Krizsan K."/>
            <person name="Foldi C."/>
            <person name="Dima B."/>
            <person name="Sanchez-Garcia M."/>
            <person name="Sanchez-Ramirez S."/>
            <person name="Szollosi G.J."/>
            <person name="Szarkandi J.G."/>
            <person name="Papp V."/>
            <person name="Albert L."/>
            <person name="Andreopoulos W."/>
            <person name="Angelini C."/>
            <person name="Antonin V."/>
            <person name="Barry K.W."/>
            <person name="Bougher N.L."/>
            <person name="Buchanan P."/>
            <person name="Buyck B."/>
            <person name="Bense V."/>
            <person name="Catcheside P."/>
            <person name="Chovatia M."/>
            <person name="Cooper J."/>
            <person name="Damon W."/>
            <person name="Desjardin D."/>
            <person name="Finy P."/>
            <person name="Geml J."/>
            <person name="Haridas S."/>
            <person name="Hughes K."/>
            <person name="Justo A."/>
            <person name="Karasinski D."/>
            <person name="Kautmanova I."/>
            <person name="Kiss B."/>
            <person name="Kocsube S."/>
            <person name="Kotiranta H."/>
            <person name="LaButti K.M."/>
            <person name="Lechner B.E."/>
            <person name="Liimatainen K."/>
            <person name="Lipzen A."/>
            <person name="Lukacs Z."/>
            <person name="Mihaltcheva S."/>
            <person name="Morgado L.N."/>
            <person name="Niskanen T."/>
            <person name="Noordeloos M.E."/>
            <person name="Ohm R.A."/>
            <person name="Ortiz-Santana B."/>
            <person name="Ovrebo C."/>
            <person name="Racz N."/>
            <person name="Riley R."/>
            <person name="Savchenko A."/>
            <person name="Shiryaev A."/>
            <person name="Soop K."/>
            <person name="Spirin V."/>
            <person name="Szebenyi C."/>
            <person name="Tomsovsky M."/>
            <person name="Tulloss R.E."/>
            <person name="Uehling J."/>
            <person name="Grigoriev I.V."/>
            <person name="Vagvolgyi C."/>
            <person name="Papp T."/>
            <person name="Martin F.M."/>
            <person name="Miettinen O."/>
            <person name="Hibbett D.S."/>
            <person name="Nagy L.G."/>
        </authorList>
    </citation>
    <scope>NUCLEOTIDE SEQUENCE [LARGE SCALE GENOMIC DNA]</scope>
    <source>
        <strain evidence="6 7">CBS 309.79</strain>
    </source>
</reference>
<organism evidence="6 7">
    <name type="scientific">Pterulicium gracile</name>
    <dbReference type="NCBI Taxonomy" id="1884261"/>
    <lineage>
        <taxon>Eukaryota</taxon>
        <taxon>Fungi</taxon>
        <taxon>Dikarya</taxon>
        <taxon>Basidiomycota</taxon>
        <taxon>Agaricomycotina</taxon>
        <taxon>Agaricomycetes</taxon>
        <taxon>Agaricomycetidae</taxon>
        <taxon>Agaricales</taxon>
        <taxon>Pleurotineae</taxon>
        <taxon>Pterulaceae</taxon>
        <taxon>Pterulicium</taxon>
    </lineage>
</organism>
<gene>
    <name evidence="6" type="ORF">BDV98DRAFT_562015</name>
</gene>
<dbReference type="InterPro" id="IPR005122">
    <property type="entry name" value="Uracil-DNA_glycosylase-like"/>
</dbReference>
<evidence type="ECO:0000313" key="7">
    <source>
        <dbReference type="Proteomes" id="UP000305067"/>
    </source>
</evidence>
<feature type="domain" description="Uracil-DNA glycosylase-like" evidence="5">
    <location>
        <begin position="153"/>
        <end position="281"/>
    </location>
</feature>
<feature type="compositionally biased region" description="Polar residues" evidence="4">
    <location>
        <begin position="1"/>
        <end position="15"/>
    </location>
</feature>
<dbReference type="PANTHER" id="PTHR12159:SF9">
    <property type="entry name" value="G_T MISMATCH-SPECIFIC THYMINE DNA GLYCOSYLASE"/>
    <property type="match status" value="1"/>
</dbReference>
<feature type="compositionally biased region" description="Low complexity" evidence="4">
    <location>
        <begin position="276"/>
        <end position="293"/>
    </location>
</feature>
<evidence type="ECO:0000259" key="5">
    <source>
        <dbReference type="Pfam" id="PF03167"/>
    </source>
</evidence>
<dbReference type="InterPro" id="IPR036895">
    <property type="entry name" value="Uracil-DNA_glycosylase-like_sf"/>
</dbReference>
<dbReference type="CDD" id="cd10028">
    <property type="entry name" value="UDG-F2_TDG_MUG"/>
    <property type="match status" value="1"/>
</dbReference>
<dbReference type="InterPro" id="IPR015637">
    <property type="entry name" value="MUG/TDG"/>
</dbReference>
<dbReference type="AlphaFoldDB" id="A0A5C3QR25"/>
<dbReference type="STRING" id="1884261.A0A5C3QR25"/>
<dbReference type="OrthoDB" id="565731at2759"/>
<feature type="compositionally biased region" description="Polar residues" evidence="4">
    <location>
        <begin position="48"/>
        <end position="57"/>
    </location>
</feature>
<dbReference type="SUPFAM" id="SSF52141">
    <property type="entry name" value="Uracil-DNA glycosylase-like"/>
    <property type="match status" value="1"/>
</dbReference>
<dbReference type="GO" id="GO:0008263">
    <property type="term" value="F:pyrimidine-specific mismatch base pair DNA N-glycosylase activity"/>
    <property type="evidence" value="ECO:0007669"/>
    <property type="project" value="TreeGrafter"/>
</dbReference>
<feature type="region of interest" description="Disordered" evidence="4">
    <location>
        <begin position="1"/>
        <end position="27"/>
    </location>
</feature>
<evidence type="ECO:0000256" key="2">
    <source>
        <dbReference type="ARBA" id="ARBA00022801"/>
    </source>
</evidence>
<keyword evidence="1" id="KW-0227">DNA damage</keyword>